<evidence type="ECO:0000256" key="6">
    <source>
        <dbReference type="ARBA" id="ARBA00023163"/>
    </source>
</evidence>
<dbReference type="GO" id="GO:0006397">
    <property type="term" value="P:mRNA processing"/>
    <property type="evidence" value="ECO:0007669"/>
    <property type="project" value="UniProtKB-KW"/>
</dbReference>
<keyword evidence="3 7" id="KW-0547">Nucleotide-binding</keyword>
<dbReference type="PANTHER" id="PTHR43051">
    <property type="entry name" value="POLYNUCLEOTIDE ADENYLYLTRANSFERASE FAMILY PROTEIN"/>
    <property type="match status" value="1"/>
</dbReference>
<reference evidence="13 14" key="1">
    <citation type="submission" date="2018-03" db="EMBL/GenBank/DDBJ databases">
        <title>Genome sequencing of Simplicispira sp.</title>
        <authorList>
            <person name="Kim S.-J."/>
            <person name="Heo J."/>
            <person name="Kwon S.-W."/>
        </authorList>
    </citation>
    <scope>NUCLEOTIDE SEQUENCE [LARGE SCALE GENOMIC DNA]</scope>
    <source>
        <strain evidence="13 14">SC1-8</strain>
    </source>
</reference>
<evidence type="ECO:0000256" key="1">
    <source>
        <dbReference type="ARBA" id="ARBA00022664"/>
    </source>
</evidence>
<organism evidence="13 14">
    <name type="scientific">Simplicispira suum</name>
    <dbReference type="NCBI Taxonomy" id="2109915"/>
    <lineage>
        <taxon>Bacteria</taxon>
        <taxon>Pseudomonadati</taxon>
        <taxon>Pseudomonadota</taxon>
        <taxon>Betaproteobacteria</taxon>
        <taxon>Burkholderiales</taxon>
        <taxon>Comamonadaceae</taxon>
        <taxon>Simplicispira</taxon>
    </lineage>
</organism>
<feature type="compositionally biased region" description="Basic residues" evidence="9">
    <location>
        <begin position="505"/>
        <end position="515"/>
    </location>
</feature>
<keyword evidence="6 7" id="KW-0804">Transcription</keyword>
<dbReference type="InterPro" id="IPR043519">
    <property type="entry name" value="NT_sf"/>
</dbReference>
<dbReference type="EMBL" id="CP027669">
    <property type="protein sequence ID" value="AVO40189.1"/>
    <property type="molecule type" value="Genomic_DNA"/>
</dbReference>
<feature type="domain" description="tRNA nucleotidyltransferase/poly(A) polymerase RNA and SrmB- binding" evidence="12">
    <location>
        <begin position="240"/>
        <end position="300"/>
    </location>
</feature>
<dbReference type="NCBIfam" id="TIGR01942">
    <property type="entry name" value="pcnB"/>
    <property type="match status" value="1"/>
</dbReference>
<evidence type="ECO:0000256" key="2">
    <source>
        <dbReference type="ARBA" id="ARBA00022679"/>
    </source>
</evidence>
<proteinExistence type="inferred from homology"/>
<dbReference type="Pfam" id="PF12627">
    <property type="entry name" value="PolyA_pol_RNAbd"/>
    <property type="match status" value="1"/>
</dbReference>
<evidence type="ECO:0000256" key="7">
    <source>
        <dbReference type="HAMAP-Rule" id="MF_00957"/>
    </source>
</evidence>
<evidence type="ECO:0000256" key="5">
    <source>
        <dbReference type="ARBA" id="ARBA00022884"/>
    </source>
</evidence>
<dbReference type="OrthoDB" id="9805698at2"/>
<comment type="function">
    <text evidence="7">Adds poly(A) tail to the 3' end of many RNAs, which usually targets these RNAs for decay. Plays a significant role in the global control of gene expression, through influencing the rate of transcript degradation, and in the general RNA quality control.</text>
</comment>
<feature type="domain" description="Polymerase A arginine-rich C-terminal" evidence="11">
    <location>
        <begin position="352"/>
        <end position="464"/>
    </location>
</feature>
<dbReference type="GO" id="GO:0043633">
    <property type="term" value="P:polyadenylation-dependent RNA catabolic process"/>
    <property type="evidence" value="ECO:0007669"/>
    <property type="project" value="InterPro"/>
</dbReference>
<evidence type="ECO:0000256" key="3">
    <source>
        <dbReference type="ARBA" id="ARBA00022741"/>
    </source>
</evidence>
<keyword evidence="2 7" id="KW-0808">Transferase</keyword>
<dbReference type="InterPro" id="IPR032828">
    <property type="entry name" value="PolyA_RNA-bd"/>
</dbReference>
<dbReference type="Proteomes" id="UP000239326">
    <property type="component" value="Chromosome"/>
</dbReference>
<dbReference type="InterPro" id="IPR010206">
    <property type="entry name" value="PolA_pol_I"/>
</dbReference>
<feature type="region of interest" description="Disordered" evidence="9">
    <location>
        <begin position="452"/>
        <end position="537"/>
    </location>
</feature>
<dbReference type="PANTHER" id="PTHR43051:SF1">
    <property type="entry name" value="POLYNUCLEOTIDE ADENYLYLTRANSFERASE FAMILY PROTEIN"/>
    <property type="match status" value="1"/>
</dbReference>
<evidence type="ECO:0000259" key="12">
    <source>
        <dbReference type="Pfam" id="PF12627"/>
    </source>
</evidence>
<dbReference type="Gene3D" id="1.10.3090.10">
    <property type="entry name" value="cca-adding enzyme, domain 2"/>
    <property type="match status" value="1"/>
</dbReference>
<protein>
    <recommendedName>
        <fullName evidence="7">Poly(A) polymerase I</fullName>
        <shortName evidence="7">PAP I</shortName>
        <ecNumber evidence="7">2.7.7.19</ecNumber>
    </recommendedName>
</protein>
<dbReference type="InterPro" id="IPR025866">
    <property type="entry name" value="PolyA_pol_arg_C_dom"/>
</dbReference>
<feature type="domain" description="Poly A polymerase head" evidence="10">
    <location>
        <begin position="61"/>
        <end position="210"/>
    </location>
</feature>
<dbReference type="Gene3D" id="3.30.460.10">
    <property type="entry name" value="Beta Polymerase, domain 2"/>
    <property type="match status" value="1"/>
</dbReference>
<evidence type="ECO:0000313" key="13">
    <source>
        <dbReference type="EMBL" id="AVO40189.1"/>
    </source>
</evidence>
<keyword evidence="4 7" id="KW-0067">ATP-binding</keyword>
<dbReference type="CDD" id="cd05398">
    <property type="entry name" value="NT_ClassII-CCAase"/>
    <property type="match status" value="1"/>
</dbReference>
<dbReference type="Pfam" id="PF12626">
    <property type="entry name" value="PolyA_pol_arg_C"/>
    <property type="match status" value="1"/>
</dbReference>
<keyword evidence="14" id="KW-1185">Reference proteome</keyword>
<name>A0A2S0MWC1_9BURK</name>
<dbReference type="SUPFAM" id="SSF81891">
    <property type="entry name" value="Poly A polymerase C-terminal region-like"/>
    <property type="match status" value="1"/>
</dbReference>
<comment type="catalytic activity">
    <reaction evidence="7">
        <text>RNA(n) + ATP = RNA(n)-3'-adenine ribonucleotide + diphosphate</text>
        <dbReference type="Rhea" id="RHEA:11332"/>
        <dbReference type="Rhea" id="RHEA-COMP:14527"/>
        <dbReference type="Rhea" id="RHEA-COMP:17347"/>
        <dbReference type="ChEBI" id="CHEBI:30616"/>
        <dbReference type="ChEBI" id="CHEBI:33019"/>
        <dbReference type="ChEBI" id="CHEBI:140395"/>
        <dbReference type="ChEBI" id="CHEBI:173115"/>
        <dbReference type="EC" id="2.7.7.19"/>
    </reaction>
</comment>
<dbReference type="InterPro" id="IPR052191">
    <property type="entry name" value="tRNA_ntf/polyA_polymerase_I"/>
</dbReference>
<keyword evidence="13" id="KW-0548">Nucleotidyltransferase</keyword>
<accession>A0A2S0MWC1</accession>
<dbReference type="GO" id="GO:1990817">
    <property type="term" value="F:poly(A) RNA polymerase activity"/>
    <property type="evidence" value="ECO:0007669"/>
    <property type="project" value="UniProtKB-UniRule"/>
</dbReference>
<dbReference type="SUPFAM" id="SSF81301">
    <property type="entry name" value="Nucleotidyltransferase"/>
    <property type="match status" value="1"/>
</dbReference>
<keyword evidence="5 7" id="KW-0694">RNA-binding</keyword>
<dbReference type="RefSeq" id="WP_106445182.1">
    <property type="nucleotide sequence ID" value="NZ_CP027669.1"/>
</dbReference>
<feature type="active site" evidence="7">
    <location>
        <position position="81"/>
    </location>
</feature>
<keyword evidence="1 7" id="KW-0507">mRNA processing</keyword>
<evidence type="ECO:0000256" key="9">
    <source>
        <dbReference type="SAM" id="MobiDB-lite"/>
    </source>
</evidence>
<evidence type="ECO:0000259" key="11">
    <source>
        <dbReference type="Pfam" id="PF12626"/>
    </source>
</evidence>
<evidence type="ECO:0000313" key="14">
    <source>
        <dbReference type="Proteomes" id="UP000239326"/>
    </source>
</evidence>
<dbReference type="AlphaFoldDB" id="A0A2S0MWC1"/>
<sequence>MIKNFIDKLLSKASPGGRKRAANPYGKRVEVPASVHGIDPAQVDRRAIDVVRTLQQAGFEAYVVGGAVRDLLLGLKPKDFDVATNATPEQVKGLFRRAFIIGRRFRIVHVVHGRGREHEVIEVSTFRAYMDNAAAEQVSGNEKTSRSALAGMTHAVDSSGRVLRDNVWGPQDEDATRRDFTLNAMYYDPESQIVVDYHHGIEDAKKKTLRMIGDPATRYREDPVRIIRAVRFVAKLGGLGFTLDPKTAAPLVQSQQLLVDVPQSRMFDEMLKLLQTGHAIATIEQLKKLGLAKGIYPLLDVVVERADTAFVRAALTDTDRRVKEGKPVAPSFLLACVLWQDVKLGWERRLAQGEHALPALQEAIDEVFERRIGDVSGRGKLAADMREIWVMQPRFEKRAGRVPESMVAQLRFRAGFDFMRLRADIGEVDEALASWWQEYSTADEYRRHDLMEQAREEQKARSRSAPPAARRVPRDAAPAPAASRSGAPAGAPQAEPLEGAATGAPKKRRRRRRKPGGGGEGSAPSAAPHGQAPHSGD</sequence>
<dbReference type="EC" id="2.7.7.19" evidence="7"/>
<feature type="active site" evidence="7">
    <location>
        <position position="79"/>
    </location>
</feature>
<dbReference type="HAMAP" id="MF_00957">
    <property type="entry name" value="PolyA_pol"/>
    <property type="match status" value="1"/>
</dbReference>
<dbReference type="KEGG" id="simp:C6571_01805"/>
<gene>
    <name evidence="7" type="primary">pcnB</name>
    <name evidence="13" type="ORF">C6571_01805</name>
</gene>
<dbReference type="Pfam" id="PF01743">
    <property type="entry name" value="PolyA_pol"/>
    <property type="match status" value="1"/>
</dbReference>
<dbReference type="GO" id="GO:0003723">
    <property type="term" value="F:RNA binding"/>
    <property type="evidence" value="ECO:0007669"/>
    <property type="project" value="UniProtKB-UniRule"/>
</dbReference>
<evidence type="ECO:0000256" key="4">
    <source>
        <dbReference type="ARBA" id="ARBA00022840"/>
    </source>
</evidence>
<comment type="similarity">
    <text evidence="7 8">Belongs to the tRNA nucleotidyltransferase/poly(A) polymerase family.</text>
</comment>
<dbReference type="InterPro" id="IPR002646">
    <property type="entry name" value="PolA_pol_head_dom"/>
</dbReference>
<dbReference type="GO" id="GO:0005524">
    <property type="term" value="F:ATP binding"/>
    <property type="evidence" value="ECO:0007669"/>
    <property type="project" value="UniProtKB-UniRule"/>
</dbReference>
<feature type="active site" evidence="7">
    <location>
        <position position="179"/>
    </location>
</feature>
<evidence type="ECO:0000256" key="8">
    <source>
        <dbReference type="RuleBase" id="RU003953"/>
    </source>
</evidence>
<evidence type="ECO:0000259" key="10">
    <source>
        <dbReference type="Pfam" id="PF01743"/>
    </source>
</evidence>
<feature type="compositionally biased region" description="Low complexity" evidence="9">
    <location>
        <begin position="463"/>
        <end position="504"/>
    </location>
</feature>